<name>A0A399SHF2_9BACT</name>
<evidence type="ECO:0000256" key="1">
    <source>
        <dbReference type="ARBA" id="ARBA00022723"/>
    </source>
</evidence>
<dbReference type="Gene3D" id="1.10.3210.10">
    <property type="entry name" value="Hypothetical protein af1432"/>
    <property type="match status" value="1"/>
</dbReference>
<gene>
    <name evidence="4" type="ORF">D1627_02160</name>
</gene>
<dbReference type="RefSeq" id="WP_119430560.1">
    <property type="nucleotide sequence ID" value="NZ_QWGE01000001.1"/>
</dbReference>
<dbReference type="InterPro" id="IPR006674">
    <property type="entry name" value="HD_domain"/>
</dbReference>
<evidence type="ECO:0000313" key="4">
    <source>
        <dbReference type="EMBL" id="RIJ42678.1"/>
    </source>
</evidence>
<reference evidence="5" key="1">
    <citation type="submission" date="2018-08" db="EMBL/GenBank/DDBJ databases">
        <title>Mucilaginibacter sp. MYSH2.</title>
        <authorList>
            <person name="Seo T."/>
        </authorList>
    </citation>
    <scope>NUCLEOTIDE SEQUENCE [LARGE SCALE GENOMIC DNA]</scope>
    <source>
        <strain evidence="5">KIRAN</strain>
    </source>
</reference>
<proteinExistence type="predicted"/>
<accession>A0A399SHF2</accession>
<keyword evidence="2" id="KW-0378">Hydrolase</keyword>
<keyword evidence="1" id="KW-0479">Metal-binding</keyword>
<dbReference type="PANTHER" id="PTHR11845">
    <property type="entry name" value="5'-DEOXYNUCLEOTIDASE HDDC2"/>
    <property type="match status" value="1"/>
</dbReference>
<organism evidence="4 5">
    <name type="scientific">Pontibacter oryzae</name>
    <dbReference type="NCBI Taxonomy" id="2304593"/>
    <lineage>
        <taxon>Bacteria</taxon>
        <taxon>Pseudomonadati</taxon>
        <taxon>Bacteroidota</taxon>
        <taxon>Cytophagia</taxon>
        <taxon>Cytophagales</taxon>
        <taxon>Hymenobacteraceae</taxon>
        <taxon>Pontibacter</taxon>
    </lineage>
</organism>
<dbReference type="InterPro" id="IPR039356">
    <property type="entry name" value="YfbR/HDDC2"/>
</dbReference>
<dbReference type="Proteomes" id="UP000266005">
    <property type="component" value="Unassembled WGS sequence"/>
</dbReference>
<dbReference type="Pfam" id="PF13023">
    <property type="entry name" value="HD_3"/>
    <property type="match status" value="1"/>
</dbReference>
<dbReference type="SUPFAM" id="SSF109604">
    <property type="entry name" value="HD-domain/PDEase-like"/>
    <property type="match status" value="1"/>
</dbReference>
<evidence type="ECO:0000313" key="5">
    <source>
        <dbReference type="Proteomes" id="UP000266005"/>
    </source>
</evidence>
<comment type="caution">
    <text evidence="4">The sequence shown here is derived from an EMBL/GenBank/DDBJ whole genome shotgun (WGS) entry which is preliminary data.</text>
</comment>
<protein>
    <submittedName>
        <fullName evidence="4">HD domain-containing protein</fullName>
    </submittedName>
</protein>
<dbReference type="AlphaFoldDB" id="A0A399SHF2"/>
<dbReference type="GO" id="GO:0002953">
    <property type="term" value="F:5'-deoxynucleotidase activity"/>
    <property type="evidence" value="ECO:0007669"/>
    <property type="project" value="InterPro"/>
</dbReference>
<dbReference type="EMBL" id="QWGE01000001">
    <property type="protein sequence ID" value="RIJ42678.1"/>
    <property type="molecule type" value="Genomic_DNA"/>
</dbReference>
<evidence type="ECO:0000256" key="2">
    <source>
        <dbReference type="ARBA" id="ARBA00022801"/>
    </source>
</evidence>
<dbReference type="GO" id="GO:0046872">
    <property type="term" value="F:metal ion binding"/>
    <property type="evidence" value="ECO:0007669"/>
    <property type="project" value="UniProtKB-KW"/>
</dbReference>
<dbReference type="OrthoDB" id="9796032at2"/>
<keyword evidence="5" id="KW-1185">Reference proteome</keyword>
<dbReference type="PANTHER" id="PTHR11845:SF13">
    <property type="entry name" value="5'-DEOXYNUCLEOTIDASE HDDC2"/>
    <property type="match status" value="1"/>
</dbReference>
<evidence type="ECO:0000259" key="3">
    <source>
        <dbReference type="Pfam" id="PF13023"/>
    </source>
</evidence>
<sequence>MKKELKQVLEVLQLAEKLKYEMRHSWLSNGRQESVAEHTWRMSLMVVLLEPYLDFELDVARTLKMVIVHDLVEAEAGDIPAFEVNTAALKALKRQAELAAIENLRTKLGNGIGQHVFELWHEFEDKVSYEARVANALDKLEVQLQHNHADMSTWIEIEQEFVFLMGRHTAFDSCLTQFKELIEEMAVQKMEAAGIDVGTVKQRMAAQVPACL</sequence>
<feature type="domain" description="HD" evidence="3">
    <location>
        <begin position="15"/>
        <end position="169"/>
    </location>
</feature>
<dbReference type="GO" id="GO:0005737">
    <property type="term" value="C:cytoplasm"/>
    <property type="evidence" value="ECO:0007669"/>
    <property type="project" value="TreeGrafter"/>
</dbReference>